<dbReference type="eggNOG" id="COG0520">
    <property type="taxonomic scope" value="Bacteria"/>
</dbReference>
<comment type="catalytic activity">
    <reaction evidence="6 8">
        <text>(sulfur carrier)-H + L-cysteine = (sulfur carrier)-SH + L-alanine</text>
        <dbReference type="Rhea" id="RHEA:43892"/>
        <dbReference type="Rhea" id="RHEA-COMP:14737"/>
        <dbReference type="Rhea" id="RHEA-COMP:14739"/>
        <dbReference type="ChEBI" id="CHEBI:29917"/>
        <dbReference type="ChEBI" id="CHEBI:35235"/>
        <dbReference type="ChEBI" id="CHEBI:57972"/>
        <dbReference type="ChEBI" id="CHEBI:64428"/>
        <dbReference type="EC" id="2.8.1.7"/>
    </reaction>
</comment>
<proteinExistence type="inferred from homology"/>
<dbReference type="Gene3D" id="3.40.640.10">
    <property type="entry name" value="Type I PLP-dependent aspartate aminotransferase-like (Major domain)"/>
    <property type="match status" value="1"/>
</dbReference>
<feature type="compositionally biased region" description="Gly residues" evidence="9">
    <location>
        <begin position="25"/>
        <end position="36"/>
    </location>
</feature>
<evidence type="ECO:0000256" key="9">
    <source>
        <dbReference type="SAM" id="MobiDB-lite"/>
    </source>
</evidence>
<evidence type="ECO:0000313" key="11">
    <source>
        <dbReference type="EMBL" id="CCG07668.1"/>
    </source>
</evidence>
<dbReference type="EC" id="2.8.1.7" evidence="3 8"/>
<evidence type="ECO:0000256" key="2">
    <source>
        <dbReference type="ARBA" id="ARBA00010447"/>
    </source>
</evidence>
<dbReference type="GO" id="GO:0006534">
    <property type="term" value="P:cysteine metabolic process"/>
    <property type="evidence" value="ECO:0007669"/>
    <property type="project" value="UniProtKB-UniRule"/>
</dbReference>
<evidence type="ECO:0000256" key="7">
    <source>
        <dbReference type="RuleBase" id="RU004504"/>
    </source>
</evidence>
<comment type="cofactor">
    <cofactor evidence="1 7">
        <name>pyridoxal 5'-phosphate</name>
        <dbReference type="ChEBI" id="CHEBI:597326"/>
    </cofactor>
</comment>
<dbReference type="PROSITE" id="PS00595">
    <property type="entry name" value="AA_TRANSFER_CLASS_5"/>
    <property type="match status" value="1"/>
</dbReference>
<dbReference type="PANTHER" id="PTHR43586">
    <property type="entry name" value="CYSTEINE DESULFURASE"/>
    <property type="match status" value="1"/>
</dbReference>
<reference evidence="11 12" key="1">
    <citation type="submission" date="2012-02" db="EMBL/GenBank/DDBJ databases">
        <title>Shotgun genome sequence of Phaeospirillum photometricum DSM 122.</title>
        <authorList>
            <person name="Duquesne K."/>
            <person name="Sturgis J."/>
        </authorList>
    </citation>
    <scope>NUCLEOTIDE SEQUENCE [LARGE SCALE GENOMIC DNA]</scope>
    <source>
        <strain evidence="12">DSM122</strain>
    </source>
</reference>
<dbReference type="Gene3D" id="3.90.1150.10">
    <property type="entry name" value="Aspartate Aminotransferase, domain 1"/>
    <property type="match status" value="1"/>
</dbReference>
<dbReference type="InterPro" id="IPR010970">
    <property type="entry name" value="Cys_dSase_SufS"/>
</dbReference>
<dbReference type="InterPro" id="IPR020578">
    <property type="entry name" value="Aminotrans_V_PyrdxlP_BS"/>
</dbReference>
<dbReference type="GO" id="GO:0030170">
    <property type="term" value="F:pyridoxal phosphate binding"/>
    <property type="evidence" value="ECO:0007669"/>
    <property type="project" value="UniProtKB-UniRule"/>
</dbReference>
<dbReference type="SUPFAM" id="SSF53383">
    <property type="entry name" value="PLP-dependent transferases"/>
    <property type="match status" value="1"/>
</dbReference>
<evidence type="ECO:0000256" key="6">
    <source>
        <dbReference type="ARBA" id="ARBA00050776"/>
    </source>
</evidence>
<dbReference type="PANTHER" id="PTHR43586:SF8">
    <property type="entry name" value="CYSTEINE DESULFURASE 1, CHLOROPLASTIC"/>
    <property type="match status" value="1"/>
</dbReference>
<name>H6SRY9_PARPM</name>
<dbReference type="InterPro" id="IPR000192">
    <property type="entry name" value="Aminotrans_V_dom"/>
</dbReference>
<keyword evidence="12" id="KW-1185">Reference proteome</keyword>
<sequence>MRPRRHGGRDGSGPVVLPAKPGPGRRNGPGLAGGSLPGRRHRHGDGRAAARGPGRAGARLAAQPGPGGMERFPMTALSSPPPRADDGYDVEAVRADFPVFQLRVHGDKPVIYLDSGASAQKPRAVIDAMTRMMETEYANVHRGTYWLSEQATTAYEASRETVRRFLNAARGEEIVFTMGATDALNLVAQSYGRGVLQPGQAVLISAMEHHSNIVPWQMLRDEKGIALKVCPITDDGALDRDAFARLLTPEVGLVAITQTSNVLGTVTPAADIIRQAHAVGARVLLDGCQGVVHGPVDVQALDVDFYVFSAHKLYGPTGLGVLYAKHELLERMPPWRGGGDMIRSVTFERSEWADPPAKFEAGTPPIVQAVGLAAAIDYVSSLGLPAIARHEADLLSYATQQLCAVPGLRLYGTAPGKVAVLSFTLDGIHPHDMAALLDRQGVCLRVGHHCAQPLMERLGVSATARASLGLYNQRSDIDALVRGLDLVRSFFA</sequence>
<evidence type="ECO:0000313" key="12">
    <source>
        <dbReference type="Proteomes" id="UP000033220"/>
    </source>
</evidence>
<evidence type="ECO:0000256" key="1">
    <source>
        <dbReference type="ARBA" id="ARBA00001933"/>
    </source>
</evidence>
<protein>
    <recommendedName>
        <fullName evidence="3 8">Cysteine desulfurase</fullName>
        <ecNumber evidence="3 8">2.8.1.7</ecNumber>
    </recommendedName>
</protein>
<evidence type="ECO:0000256" key="4">
    <source>
        <dbReference type="ARBA" id="ARBA00022679"/>
    </source>
</evidence>
<dbReference type="Pfam" id="PF00266">
    <property type="entry name" value="Aminotran_5"/>
    <property type="match status" value="1"/>
</dbReference>
<keyword evidence="4 8" id="KW-0808">Transferase</keyword>
<accession>H6SRY9</accession>
<feature type="region of interest" description="Disordered" evidence="9">
    <location>
        <begin position="1"/>
        <end position="70"/>
    </location>
</feature>
<dbReference type="GO" id="GO:0031071">
    <property type="term" value="F:cysteine desulfurase activity"/>
    <property type="evidence" value="ECO:0007669"/>
    <property type="project" value="UniProtKB-UniRule"/>
</dbReference>
<dbReference type="InterPro" id="IPR015421">
    <property type="entry name" value="PyrdxlP-dep_Trfase_major"/>
</dbReference>
<comment type="similarity">
    <text evidence="2 8">Belongs to the class-V pyridoxal-phosphate-dependent aminotransferase family. Csd subfamily.</text>
</comment>
<dbReference type="Proteomes" id="UP000033220">
    <property type="component" value="Chromosome DSM 122"/>
</dbReference>
<dbReference type="InterPro" id="IPR015424">
    <property type="entry name" value="PyrdxlP-dep_Trfase"/>
</dbReference>
<organism evidence="11 12">
    <name type="scientific">Pararhodospirillum photometricum DSM 122</name>
    <dbReference type="NCBI Taxonomy" id="1150469"/>
    <lineage>
        <taxon>Bacteria</taxon>
        <taxon>Pseudomonadati</taxon>
        <taxon>Pseudomonadota</taxon>
        <taxon>Alphaproteobacteria</taxon>
        <taxon>Rhodospirillales</taxon>
        <taxon>Rhodospirillaceae</taxon>
        <taxon>Pararhodospirillum</taxon>
    </lineage>
</organism>
<dbReference type="CDD" id="cd06453">
    <property type="entry name" value="SufS_like"/>
    <property type="match status" value="1"/>
</dbReference>
<dbReference type="HOGENOM" id="CLU_003433_2_5_5"/>
<dbReference type="KEGG" id="rpm:RSPPHO_01042"/>
<dbReference type="AlphaFoldDB" id="H6SRY9"/>
<evidence type="ECO:0000256" key="5">
    <source>
        <dbReference type="ARBA" id="ARBA00022898"/>
    </source>
</evidence>
<feature type="domain" description="Aminotransferase class V" evidence="10">
    <location>
        <begin position="111"/>
        <end position="480"/>
    </location>
</feature>
<keyword evidence="5 8" id="KW-0663">Pyridoxal phosphate</keyword>
<evidence type="ECO:0000256" key="8">
    <source>
        <dbReference type="RuleBase" id="RU004506"/>
    </source>
</evidence>
<comment type="function">
    <text evidence="8">Catalyzes the removal of elemental sulfur and selenium atoms from L-cysteine, L-cystine, L-selenocysteine, and L-selenocystine to produce L-alanine.</text>
</comment>
<dbReference type="STRING" id="1150469.RSPPHO_01042"/>
<evidence type="ECO:0000259" key="10">
    <source>
        <dbReference type="Pfam" id="PF00266"/>
    </source>
</evidence>
<dbReference type="NCBIfam" id="TIGR01979">
    <property type="entry name" value="sufS"/>
    <property type="match status" value="1"/>
</dbReference>
<dbReference type="EMBL" id="HE663493">
    <property type="protein sequence ID" value="CCG07668.1"/>
    <property type="molecule type" value="Genomic_DNA"/>
</dbReference>
<evidence type="ECO:0000256" key="3">
    <source>
        <dbReference type="ARBA" id="ARBA00012239"/>
    </source>
</evidence>
<dbReference type="InterPro" id="IPR015422">
    <property type="entry name" value="PyrdxlP-dep_Trfase_small"/>
</dbReference>
<gene>
    <name evidence="11" type="ORF">RSPPHO_01042</name>
</gene>
<dbReference type="PATRIC" id="fig|1150469.3.peg.1189"/>
<feature type="compositionally biased region" description="Low complexity" evidence="9">
    <location>
        <begin position="47"/>
        <end position="64"/>
    </location>
</feature>